<dbReference type="PROSITE" id="PS50889">
    <property type="entry name" value="S4"/>
    <property type="match status" value="1"/>
</dbReference>
<dbReference type="GO" id="GO:0003723">
    <property type="term" value="F:RNA binding"/>
    <property type="evidence" value="ECO:0007669"/>
    <property type="project" value="UniProtKB-KW"/>
</dbReference>
<name>A0A367ZTB7_9BACT</name>
<dbReference type="Pfam" id="PF00849">
    <property type="entry name" value="PseudoU_synth_2"/>
    <property type="match status" value="1"/>
</dbReference>
<dbReference type="InterPro" id="IPR036986">
    <property type="entry name" value="S4_RNA-bd_sf"/>
</dbReference>
<proteinExistence type="inferred from homology"/>
<dbReference type="Pfam" id="PF01479">
    <property type="entry name" value="S4"/>
    <property type="match status" value="1"/>
</dbReference>
<dbReference type="InterPro" id="IPR042092">
    <property type="entry name" value="PsdUridine_s_RsuA/RluB/E/F_cat"/>
</dbReference>
<organism evidence="6 7">
    <name type="scientific">Candidatus Ozemobacter sibiricus</name>
    <dbReference type="NCBI Taxonomy" id="2268124"/>
    <lineage>
        <taxon>Bacteria</taxon>
        <taxon>Candidatus Ozemobacteria</taxon>
        <taxon>Candidatus Ozemobacterales</taxon>
        <taxon>Candidatus Ozemobacteraceae</taxon>
        <taxon>Candidatus Ozemobacter</taxon>
    </lineage>
</organism>
<dbReference type="GO" id="GO:0120159">
    <property type="term" value="F:rRNA pseudouridine synthase activity"/>
    <property type="evidence" value="ECO:0007669"/>
    <property type="project" value="UniProtKB-ARBA"/>
</dbReference>
<gene>
    <name evidence="6" type="ORF">OZSIB_2253</name>
</gene>
<dbReference type="GO" id="GO:0000455">
    <property type="term" value="P:enzyme-directed rRNA pseudouridine synthesis"/>
    <property type="evidence" value="ECO:0007669"/>
    <property type="project" value="UniProtKB-ARBA"/>
</dbReference>
<evidence type="ECO:0000313" key="6">
    <source>
        <dbReference type="EMBL" id="RCK81384.1"/>
    </source>
</evidence>
<dbReference type="InterPro" id="IPR020103">
    <property type="entry name" value="PsdUridine_synth_cat_dom_sf"/>
</dbReference>
<dbReference type="PANTHER" id="PTHR47683">
    <property type="entry name" value="PSEUDOURIDINE SYNTHASE FAMILY PROTEIN-RELATED"/>
    <property type="match status" value="1"/>
</dbReference>
<protein>
    <recommendedName>
        <fullName evidence="4">Pseudouridine synthase</fullName>
        <ecNumber evidence="4">5.4.99.-</ecNumber>
    </recommendedName>
</protein>
<dbReference type="CDD" id="cd02870">
    <property type="entry name" value="PseudoU_synth_RsuA_like"/>
    <property type="match status" value="1"/>
</dbReference>
<evidence type="ECO:0000256" key="1">
    <source>
        <dbReference type="ARBA" id="ARBA00008348"/>
    </source>
</evidence>
<evidence type="ECO:0000256" key="2">
    <source>
        <dbReference type="ARBA" id="ARBA00023235"/>
    </source>
</evidence>
<sequence>MRPPAREVEQQPRISLARALSKLGFCSRRQAEAVIATRTVTVNGQRERDPRRRLDLARDRIAVDGAPVQRPRFVYLMLNKPRGLVTTRADEKGRATVYDCLDDPDLPWVAPVGRLDRASEGLLLFTNDTGWAARLLDPASHVDKTYHVQIDRLADDALLARLRAGVPVSRPSDREAEISTAATRRASGQTSPEWLAVKRVSVLRSGGKHCWLEIVLDEGKNRHLRRLFEALGIAVLRLIRVAIGALPLGDLPKGAWRFLTPAECQMLARRRPSRRRHPAQPAPAR</sequence>
<dbReference type="NCBIfam" id="TIGR00093">
    <property type="entry name" value="pseudouridine synthase"/>
    <property type="match status" value="1"/>
</dbReference>
<dbReference type="InterPro" id="IPR050343">
    <property type="entry name" value="RsuA_PseudoU_synthase"/>
</dbReference>
<evidence type="ECO:0000313" key="7">
    <source>
        <dbReference type="Proteomes" id="UP000252355"/>
    </source>
</evidence>
<dbReference type="InterPro" id="IPR018496">
    <property type="entry name" value="PsdUridine_synth_RsuA/RluB_CS"/>
</dbReference>
<dbReference type="Gene3D" id="3.30.70.1560">
    <property type="entry name" value="Alpha-L RNA-binding motif"/>
    <property type="match status" value="1"/>
</dbReference>
<dbReference type="SUPFAM" id="SSF55120">
    <property type="entry name" value="Pseudouridine synthase"/>
    <property type="match status" value="1"/>
</dbReference>
<comment type="caution">
    <text evidence="6">The sequence shown here is derived from an EMBL/GenBank/DDBJ whole genome shotgun (WGS) entry which is preliminary data.</text>
</comment>
<dbReference type="Gene3D" id="3.30.70.580">
    <property type="entry name" value="Pseudouridine synthase I, catalytic domain, N-terminal subdomain"/>
    <property type="match status" value="1"/>
</dbReference>
<dbReference type="InterPro" id="IPR000748">
    <property type="entry name" value="PsdUridine_synth_RsuA/RluB/E/F"/>
</dbReference>
<keyword evidence="3" id="KW-0694">RNA-binding</keyword>
<dbReference type="PROSITE" id="PS01149">
    <property type="entry name" value="PSI_RSU"/>
    <property type="match status" value="1"/>
</dbReference>
<evidence type="ECO:0000256" key="3">
    <source>
        <dbReference type="PROSITE-ProRule" id="PRU00182"/>
    </source>
</evidence>
<evidence type="ECO:0000256" key="4">
    <source>
        <dbReference type="RuleBase" id="RU003887"/>
    </source>
</evidence>
<feature type="domain" description="RNA-binding S4" evidence="5">
    <location>
        <begin position="14"/>
        <end position="79"/>
    </location>
</feature>
<evidence type="ECO:0000259" key="5">
    <source>
        <dbReference type="SMART" id="SM00363"/>
    </source>
</evidence>
<dbReference type="InterPro" id="IPR006145">
    <property type="entry name" value="PsdUridine_synth_RsuA/RluA"/>
</dbReference>
<dbReference type="Proteomes" id="UP000252355">
    <property type="component" value="Unassembled WGS sequence"/>
</dbReference>
<comment type="similarity">
    <text evidence="1 4">Belongs to the pseudouridine synthase RsuA family.</text>
</comment>
<dbReference type="EC" id="5.4.99.-" evidence="4"/>
<accession>A0A367ZTB7</accession>
<dbReference type="Gene3D" id="3.10.290.10">
    <property type="entry name" value="RNA-binding S4 domain"/>
    <property type="match status" value="1"/>
</dbReference>
<dbReference type="InterPro" id="IPR020094">
    <property type="entry name" value="TruA/RsuA/RluB/E/F_N"/>
</dbReference>
<dbReference type="SMART" id="SM00363">
    <property type="entry name" value="S4"/>
    <property type="match status" value="1"/>
</dbReference>
<dbReference type="EMBL" id="QOQW01000002">
    <property type="protein sequence ID" value="RCK81384.1"/>
    <property type="molecule type" value="Genomic_DNA"/>
</dbReference>
<dbReference type="PANTHER" id="PTHR47683:SF2">
    <property type="entry name" value="RNA-BINDING S4 DOMAIN-CONTAINING PROTEIN"/>
    <property type="match status" value="1"/>
</dbReference>
<dbReference type="InterPro" id="IPR002942">
    <property type="entry name" value="S4_RNA-bd"/>
</dbReference>
<keyword evidence="2 4" id="KW-0413">Isomerase</keyword>
<dbReference type="CDD" id="cd00165">
    <property type="entry name" value="S4"/>
    <property type="match status" value="1"/>
</dbReference>
<dbReference type="SUPFAM" id="SSF55174">
    <property type="entry name" value="Alpha-L RNA-binding motif"/>
    <property type="match status" value="1"/>
</dbReference>
<reference evidence="6 7" key="1">
    <citation type="submission" date="2018-05" db="EMBL/GenBank/DDBJ databases">
        <title>A metagenomic window into the 2 km-deep terrestrial subsurface aquifer revealed taxonomically and functionally diverse microbial community comprising novel uncultured bacterial lineages.</title>
        <authorList>
            <person name="Kadnikov V.V."/>
            <person name="Mardanov A.V."/>
            <person name="Beletsky A.V."/>
            <person name="Banks D."/>
            <person name="Pimenov N.V."/>
            <person name="Frank Y.A."/>
            <person name="Karnachuk O.V."/>
            <person name="Ravin N.V."/>
        </authorList>
    </citation>
    <scope>NUCLEOTIDE SEQUENCE [LARGE SCALE GENOMIC DNA]</scope>
    <source>
        <strain evidence="6">BY5</strain>
    </source>
</reference>
<dbReference type="AlphaFoldDB" id="A0A367ZTB7"/>